<accession>A0ABW8CDL7</accession>
<evidence type="ECO:0000256" key="1">
    <source>
        <dbReference type="SAM" id="MobiDB-lite"/>
    </source>
</evidence>
<dbReference type="EMBL" id="JBITYG010000009">
    <property type="protein sequence ID" value="MFI9104527.1"/>
    <property type="molecule type" value="Genomic_DNA"/>
</dbReference>
<dbReference type="Proteomes" id="UP001614394">
    <property type="component" value="Unassembled WGS sequence"/>
</dbReference>
<organism evidence="2 3">
    <name type="scientific">Streptomyces fildesensis</name>
    <dbReference type="NCBI Taxonomy" id="375757"/>
    <lineage>
        <taxon>Bacteria</taxon>
        <taxon>Bacillati</taxon>
        <taxon>Actinomycetota</taxon>
        <taxon>Actinomycetes</taxon>
        <taxon>Kitasatosporales</taxon>
        <taxon>Streptomycetaceae</taxon>
        <taxon>Streptomyces</taxon>
    </lineage>
</organism>
<evidence type="ECO:0008006" key="4">
    <source>
        <dbReference type="Google" id="ProtNLM"/>
    </source>
</evidence>
<evidence type="ECO:0000313" key="3">
    <source>
        <dbReference type="Proteomes" id="UP001614394"/>
    </source>
</evidence>
<dbReference type="RefSeq" id="WP_399654923.1">
    <property type="nucleotide sequence ID" value="NZ_JBITYG010000009.1"/>
</dbReference>
<protein>
    <recommendedName>
        <fullName evidence="4">WxL domain-containing protein</fullName>
    </recommendedName>
</protein>
<proteinExistence type="predicted"/>
<reference evidence="2 3" key="1">
    <citation type="submission" date="2024-10" db="EMBL/GenBank/DDBJ databases">
        <title>The Natural Products Discovery Center: Release of the First 8490 Sequenced Strains for Exploring Actinobacteria Biosynthetic Diversity.</title>
        <authorList>
            <person name="Kalkreuter E."/>
            <person name="Kautsar S.A."/>
            <person name="Yang D."/>
            <person name="Bader C.D."/>
            <person name="Teijaro C.N."/>
            <person name="Fluegel L."/>
            <person name="Davis C.M."/>
            <person name="Simpson J.R."/>
            <person name="Lauterbach L."/>
            <person name="Steele A.D."/>
            <person name="Gui C."/>
            <person name="Meng S."/>
            <person name="Li G."/>
            <person name="Viehrig K."/>
            <person name="Ye F."/>
            <person name="Su P."/>
            <person name="Kiefer A.F."/>
            <person name="Nichols A."/>
            <person name="Cepeda A.J."/>
            <person name="Yan W."/>
            <person name="Fan B."/>
            <person name="Jiang Y."/>
            <person name="Adhikari A."/>
            <person name="Zheng C.-J."/>
            <person name="Schuster L."/>
            <person name="Cowan T.M."/>
            <person name="Smanski M.J."/>
            <person name="Chevrette M.G."/>
            <person name="De Carvalho L.P.S."/>
            <person name="Shen B."/>
        </authorList>
    </citation>
    <scope>NUCLEOTIDE SEQUENCE [LARGE SCALE GENOMIC DNA]</scope>
    <source>
        <strain evidence="2 3">NPDC053399</strain>
    </source>
</reference>
<sequence>MSRQRRCVPRRLAAGAAGLVLVLTGGGAAQALIVSPSGTVSPVVHCVLPLGQGEATGPQDMTVELSPSTVLPGGKVHAKVTLGPGPALSPISITQVPTTPNLDLTLSGGATGTVTVTGPEVPVDVEAGKPTVIPPFEGDFFVPQNASGPVDFTPLRNLTRTKVLGGTYETPCDVVSGSGSVGTVDVQGSGGTPASLVAPTGAVRPNTPVALTGSDWTPGGTAVPSLCSAAGTGCDPAKFSASALTIDAAGALAGTATLAPATDVPDGDYLVKVNDGTKEATAPLTVKAVAAGEREFTLSSSSGPVGSVITITGRNYRPDQWINIVGLNADGATLDDTAVYPQSTPDGTFSTEFTVSDPTLVAIQADEGGDPATVRTQPFTVTTGGGGDGTTGSQTLHTSVVPGLLSMTQAGDTVQFGSVQLDGDAHTLNSALNKVTVHDARGVNTGWSLTGTMTAFTSGSGATIPADAVGWVPVCTAQPGSVGTPVAGSPAQLGGAAATLCGLAPDGSRQFTGGNFDAGAALTLQVPGMARPGDYSATLTLTLL</sequence>
<dbReference type="PROSITE" id="PS51318">
    <property type="entry name" value="TAT"/>
    <property type="match status" value="1"/>
</dbReference>
<gene>
    <name evidence="2" type="ORF">ACIGXA_28840</name>
</gene>
<feature type="region of interest" description="Disordered" evidence="1">
    <location>
        <begin position="369"/>
        <end position="392"/>
    </location>
</feature>
<name>A0ABW8CDL7_9ACTN</name>
<comment type="caution">
    <text evidence="2">The sequence shown here is derived from an EMBL/GenBank/DDBJ whole genome shotgun (WGS) entry which is preliminary data.</text>
</comment>
<keyword evidence="3" id="KW-1185">Reference proteome</keyword>
<dbReference type="InterPro" id="IPR006311">
    <property type="entry name" value="TAT_signal"/>
</dbReference>
<evidence type="ECO:0000313" key="2">
    <source>
        <dbReference type="EMBL" id="MFI9104527.1"/>
    </source>
</evidence>